<feature type="region of interest" description="Disordered" evidence="1">
    <location>
        <begin position="41"/>
        <end position="81"/>
    </location>
</feature>
<name>A0A6A5H1Q4_CAERE</name>
<protein>
    <submittedName>
        <fullName evidence="2">Uncharacterized protein</fullName>
    </submittedName>
</protein>
<comment type="caution">
    <text evidence="2">The sequence shown here is derived from an EMBL/GenBank/DDBJ whole genome shotgun (WGS) entry which is preliminary data.</text>
</comment>
<evidence type="ECO:0000256" key="1">
    <source>
        <dbReference type="SAM" id="MobiDB-lite"/>
    </source>
</evidence>
<gene>
    <name evidence="2" type="ORF">GCK72_008752</name>
</gene>
<dbReference type="EMBL" id="WUAV01000003">
    <property type="protein sequence ID" value="KAF1760503.1"/>
    <property type="molecule type" value="Genomic_DNA"/>
</dbReference>
<dbReference type="RefSeq" id="XP_053586596.1">
    <property type="nucleotide sequence ID" value="XM_053727019.1"/>
</dbReference>
<dbReference type="GeneID" id="78774743"/>
<dbReference type="AlphaFoldDB" id="A0A6A5H1Q4"/>
<accession>A0A6A5H1Q4</accession>
<organism evidence="2 3">
    <name type="scientific">Caenorhabditis remanei</name>
    <name type="common">Caenorhabditis vulgaris</name>
    <dbReference type="NCBI Taxonomy" id="31234"/>
    <lineage>
        <taxon>Eukaryota</taxon>
        <taxon>Metazoa</taxon>
        <taxon>Ecdysozoa</taxon>
        <taxon>Nematoda</taxon>
        <taxon>Chromadorea</taxon>
        <taxon>Rhabditida</taxon>
        <taxon>Rhabditina</taxon>
        <taxon>Rhabditomorpha</taxon>
        <taxon>Rhabditoidea</taxon>
        <taxon>Rhabditidae</taxon>
        <taxon>Peloderinae</taxon>
        <taxon>Caenorhabditis</taxon>
    </lineage>
</organism>
<reference evidence="2 3" key="1">
    <citation type="submission" date="2019-12" db="EMBL/GenBank/DDBJ databases">
        <title>Chromosome-level assembly of the Caenorhabditis remanei genome.</title>
        <authorList>
            <person name="Teterina A.A."/>
            <person name="Willis J.H."/>
            <person name="Phillips P.C."/>
        </authorList>
    </citation>
    <scope>NUCLEOTIDE SEQUENCE [LARGE SCALE GENOMIC DNA]</scope>
    <source>
        <strain evidence="2 3">PX506</strain>
        <tissue evidence="2">Whole organism</tissue>
    </source>
</reference>
<evidence type="ECO:0000313" key="3">
    <source>
        <dbReference type="Proteomes" id="UP000483820"/>
    </source>
</evidence>
<proteinExistence type="predicted"/>
<sequence>MISVAPASNEFSTSSLIALHGLASTSPAAIRFTTSCGRRWINPMPGKSLQSPPTPPPLQSTTHRGDFSLSPVDDPECEHSPLHSSACFWRLVSGGTMMMMRWMLGGGDGGENDDDAVLQMKKKPLV</sequence>
<evidence type="ECO:0000313" key="2">
    <source>
        <dbReference type="EMBL" id="KAF1760503.1"/>
    </source>
</evidence>
<dbReference type="KEGG" id="crq:GCK72_008752"/>
<dbReference type="CTD" id="78774743"/>
<dbReference type="Proteomes" id="UP000483820">
    <property type="component" value="Chromosome III"/>
</dbReference>